<feature type="compositionally biased region" description="Low complexity" evidence="1">
    <location>
        <begin position="18"/>
        <end position="30"/>
    </location>
</feature>
<evidence type="ECO:0000256" key="1">
    <source>
        <dbReference type="SAM" id="MobiDB-lite"/>
    </source>
</evidence>
<accession>A0ABD1M384</accession>
<dbReference type="AlphaFoldDB" id="A0ABD1M384"/>
<keyword evidence="3" id="KW-1185">Reference proteome</keyword>
<reference evidence="2 3" key="1">
    <citation type="submission" date="2024-08" db="EMBL/GenBank/DDBJ databases">
        <title>Insights into the chromosomal genome structure of Flemingia macrophylla.</title>
        <authorList>
            <person name="Ding Y."/>
            <person name="Zhao Y."/>
            <person name="Bi W."/>
            <person name="Wu M."/>
            <person name="Zhao G."/>
            <person name="Gong Y."/>
            <person name="Li W."/>
            <person name="Zhang P."/>
        </authorList>
    </citation>
    <scope>NUCLEOTIDE SEQUENCE [LARGE SCALE GENOMIC DNA]</scope>
    <source>
        <strain evidence="2">DYQJB</strain>
        <tissue evidence="2">Leaf</tissue>
    </source>
</reference>
<protein>
    <submittedName>
        <fullName evidence="2">Uncharacterized protein</fullName>
    </submittedName>
</protein>
<gene>
    <name evidence="2" type="ORF">Fmac_017830</name>
</gene>
<evidence type="ECO:0000313" key="2">
    <source>
        <dbReference type="EMBL" id="KAL2330249.1"/>
    </source>
</evidence>
<dbReference type="EMBL" id="JBGMDY010000006">
    <property type="protein sequence ID" value="KAL2330249.1"/>
    <property type="molecule type" value="Genomic_DNA"/>
</dbReference>
<dbReference type="Proteomes" id="UP001603857">
    <property type="component" value="Unassembled WGS sequence"/>
</dbReference>
<sequence>MADTKNLIKKAMWPKNVSSNASSSSQTSTTIHHPPPPKISMKDFVFTTRPTNPPNTTSPTGTPLPKMSNIFGRKPPRMKGIREFDPHKGQNQTKNHIEQVMGDDDCGDMNPKIVVRDNSERMNALRFTVFYKRIMKVIGSSRPSISSCRRATCDEAGLWCHVDA</sequence>
<proteinExistence type="predicted"/>
<feature type="region of interest" description="Disordered" evidence="1">
    <location>
        <begin position="1"/>
        <end position="79"/>
    </location>
</feature>
<comment type="caution">
    <text evidence="2">The sequence shown here is derived from an EMBL/GenBank/DDBJ whole genome shotgun (WGS) entry which is preliminary data.</text>
</comment>
<evidence type="ECO:0000313" key="3">
    <source>
        <dbReference type="Proteomes" id="UP001603857"/>
    </source>
</evidence>
<organism evidence="2 3">
    <name type="scientific">Flemingia macrophylla</name>
    <dbReference type="NCBI Taxonomy" id="520843"/>
    <lineage>
        <taxon>Eukaryota</taxon>
        <taxon>Viridiplantae</taxon>
        <taxon>Streptophyta</taxon>
        <taxon>Embryophyta</taxon>
        <taxon>Tracheophyta</taxon>
        <taxon>Spermatophyta</taxon>
        <taxon>Magnoliopsida</taxon>
        <taxon>eudicotyledons</taxon>
        <taxon>Gunneridae</taxon>
        <taxon>Pentapetalae</taxon>
        <taxon>rosids</taxon>
        <taxon>fabids</taxon>
        <taxon>Fabales</taxon>
        <taxon>Fabaceae</taxon>
        <taxon>Papilionoideae</taxon>
        <taxon>50 kb inversion clade</taxon>
        <taxon>NPAAA clade</taxon>
        <taxon>indigoferoid/millettioid clade</taxon>
        <taxon>Phaseoleae</taxon>
        <taxon>Flemingia</taxon>
    </lineage>
</organism>
<name>A0ABD1M384_9FABA</name>
<feature type="compositionally biased region" description="Low complexity" evidence="1">
    <location>
        <begin position="47"/>
        <end position="65"/>
    </location>
</feature>